<comment type="caution">
    <text evidence="2">The sequence shown here is derived from an EMBL/GenBank/DDBJ whole genome shotgun (WGS) entry which is preliminary data.</text>
</comment>
<keyword evidence="3" id="KW-1185">Reference proteome</keyword>
<feature type="compositionally biased region" description="Basic and acidic residues" evidence="1">
    <location>
        <begin position="106"/>
        <end position="116"/>
    </location>
</feature>
<evidence type="ECO:0000256" key="1">
    <source>
        <dbReference type="SAM" id="MobiDB-lite"/>
    </source>
</evidence>
<name>A0ABX1AUM6_9ACTN</name>
<dbReference type="Proteomes" id="UP000746503">
    <property type="component" value="Unassembled WGS sequence"/>
</dbReference>
<feature type="compositionally biased region" description="Basic and acidic residues" evidence="1">
    <location>
        <begin position="10"/>
        <end position="20"/>
    </location>
</feature>
<evidence type="ECO:0000313" key="3">
    <source>
        <dbReference type="Proteomes" id="UP000746503"/>
    </source>
</evidence>
<proteinExistence type="predicted"/>
<gene>
    <name evidence="2" type="ORF">HCJ92_23410</name>
</gene>
<dbReference type="EMBL" id="JAAVJB010000382">
    <property type="protein sequence ID" value="NJP69148.1"/>
    <property type="molecule type" value="Genomic_DNA"/>
</dbReference>
<sequence>MAGKSPDGSESERSPEETRGKQGSVPGDAAGKTGGARGSAPESAVTTALRRPSRGRSGEEAERTAVLRRPAAGVRSGDAAPGGRADEDVPVERGTLQLRTGGGIAPRDEAAERTAEGSDGGGDLPCG</sequence>
<reference evidence="2 3" key="1">
    <citation type="submission" date="2020-03" db="EMBL/GenBank/DDBJ databases">
        <title>Draft genome of Streptomyces sp. ventii, isolated from the Axial Seamount in the Pacific Ocean, and resequencing of the two type strains Streptomyces lonarensis strain NCL 716 and Streptomyces bohaiensis strain 11A07.</title>
        <authorList>
            <person name="Loughran R.M."/>
            <person name="Pfannmuller K.M."/>
            <person name="Wasson B.J."/>
            <person name="Deadmond M.C."/>
            <person name="Paddock B.E."/>
            <person name="Koyack M.J."/>
            <person name="Gallegos D.A."/>
            <person name="Mitchell E.A."/>
            <person name="Ushijima B."/>
            <person name="Saw J.H."/>
            <person name="Mcphail K.L."/>
            <person name="Videau P."/>
        </authorList>
    </citation>
    <scope>NUCLEOTIDE SEQUENCE [LARGE SCALE GENOMIC DNA]</scope>
    <source>
        <strain evidence="3">5675061</strain>
    </source>
</reference>
<protein>
    <submittedName>
        <fullName evidence="2">Uncharacterized protein</fullName>
    </submittedName>
</protein>
<accession>A0ABX1AUM6</accession>
<feature type="compositionally biased region" description="Basic and acidic residues" evidence="1">
    <location>
        <begin position="56"/>
        <end position="65"/>
    </location>
</feature>
<evidence type="ECO:0000313" key="2">
    <source>
        <dbReference type="EMBL" id="NJP69148.1"/>
    </source>
</evidence>
<feature type="non-terminal residue" evidence="2">
    <location>
        <position position="127"/>
    </location>
</feature>
<feature type="compositionally biased region" description="Gly residues" evidence="1">
    <location>
        <begin position="118"/>
        <end position="127"/>
    </location>
</feature>
<organism evidence="2 3">
    <name type="scientific">Streptomyces spiramenti</name>
    <dbReference type="NCBI Taxonomy" id="2720606"/>
    <lineage>
        <taxon>Bacteria</taxon>
        <taxon>Bacillati</taxon>
        <taxon>Actinomycetota</taxon>
        <taxon>Actinomycetes</taxon>
        <taxon>Kitasatosporales</taxon>
        <taxon>Streptomycetaceae</taxon>
        <taxon>Streptomyces</taxon>
    </lineage>
</organism>
<feature type="region of interest" description="Disordered" evidence="1">
    <location>
        <begin position="1"/>
        <end position="127"/>
    </location>
</feature>